<accession>A0AAV7YT67</accession>
<dbReference type="EMBL" id="JANTQA010000047">
    <property type="protein sequence ID" value="KAJ3432958.1"/>
    <property type="molecule type" value="Genomic_DNA"/>
</dbReference>
<reference evidence="6" key="1">
    <citation type="submission" date="2022-08" db="EMBL/GenBank/DDBJ databases">
        <title>Novel sulphate-reducing endosymbionts in the free-living metamonad Anaeramoeba.</title>
        <authorList>
            <person name="Jerlstrom-Hultqvist J."/>
            <person name="Cepicka I."/>
            <person name="Gallot-Lavallee L."/>
            <person name="Salas-Leiva D."/>
            <person name="Curtis B.A."/>
            <person name="Zahonova K."/>
            <person name="Pipaliya S."/>
            <person name="Dacks J."/>
            <person name="Roger A.J."/>
        </authorList>
    </citation>
    <scope>NUCLEOTIDE SEQUENCE</scope>
    <source>
        <strain evidence="6">Busselton2</strain>
    </source>
</reference>
<sequence length="297" mass="34235">MSFITLATSADLVCAVTASALSVLGSGIIILLNLRFKEYRKNFFRHLVFILSIYDATVSFLFMIPGTSSNGFCQFQGYFLVYAAVLPVYVSVCIAIITYLNVVKRWPKKKLKSLFNKMLIISNLVGLIIMFFSIGFAEAVSFPNTNWCFIKGRAILGTFYATIWISIIVSFVLYLLIVRKIRSIYNEIEQLVDLKDKRRKTENLKVQIRMSTIPLSLFFTWGIASVRRFREIFWENPHQIDTLNLLQSLTNPMQGLLDCFVFVIFSSYSRQKFKEIICCLEPEERKMSTEVDTDSRL</sequence>
<comment type="caution">
    <text evidence="6">The sequence shown here is derived from an EMBL/GenBank/DDBJ whole genome shotgun (WGS) entry which is preliminary data.</text>
</comment>
<keyword evidence="2 5" id="KW-0812">Transmembrane</keyword>
<dbReference type="GO" id="GO:0004930">
    <property type="term" value="F:G protein-coupled receptor activity"/>
    <property type="evidence" value="ECO:0007669"/>
    <property type="project" value="TreeGrafter"/>
</dbReference>
<keyword evidence="4 5" id="KW-0472">Membrane</keyword>
<dbReference type="PANTHER" id="PTHR23112">
    <property type="entry name" value="G PROTEIN-COUPLED RECEPTOR 157-RELATED"/>
    <property type="match status" value="1"/>
</dbReference>
<dbReference type="Proteomes" id="UP001146793">
    <property type="component" value="Unassembled WGS sequence"/>
</dbReference>
<protein>
    <submittedName>
        <fullName evidence="6">G protein-coupled receptor</fullName>
    </submittedName>
</protein>
<feature type="transmembrane region" description="Helical" evidence="5">
    <location>
        <begin position="12"/>
        <end position="34"/>
    </location>
</feature>
<feature type="transmembrane region" description="Helical" evidence="5">
    <location>
        <begin position="114"/>
        <end position="134"/>
    </location>
</feature>
<keyword evidence="3 5" id="KW-1133">Transmembrane helix</keyword>
<evidence type="ECO:0000256" key="3">
    <source>
        <dbReference type="ARBA" id="ARBA00022989"/>
    </source>
</evidence>
<evidence type="ECO:0000256" key="2">
    <source>
        <dbReference type="ARBA" id="ARBA00022692"/>
    </source>
</evidence>
<name>A0AAV7YT67_9EUKA</name>
<evidence type="ECO:0000256" key="5">
    <source>
        <dbReference type="SAM" id="Phobius"/>
    </source>
</evidence>
<dbReference type="SUPFAM" id="SSF81321">
    <property type="entry name" value="Family A G protein-coupled receptor-like"/>
    <property type="match status" value="1"/>
</dbReference>
<proteinExistence type="predicted"/>
<evidence type="ECO:0000313" key="6">
    <source>
        <dbReference type="EMBL" id="KAJ3432958.1"/>
    </source>
</evidence>
<dbReference type="GO" id="GO:0007189">
    <property type="term" value="P:adenylate cyclase-activating G protein-coupled receptor signaling pathway"/>
    <property type="evidence" value="ECO:0007669"/>
    <property type="project" value="TreeGrafter"/>
</dbReference>
<evidence type="ECO:0000256" key="1">
    <source>
        <dbReference type="ARBA" id="ARBA00004141"/>
    </source>
</evidence>
<feature type="transmembrane region" description="Helical" evidence="5">
    <location>
        <begin position="154"/>
        <end position="177"/>
    </location>
</feature>
<dbReference type="GO" id="GO:0005886">
    <property type="term" value="C:plasma membrane"/>
    <property type="evidence" value="ECO:0007669"/>
    <property type="project" value="TreeGrafter"/>
</dbReference>
<comment type="subcellular location">
    <subcellularLocation>
        <location evidence="1">Membrane</location>
        <topology evidence="1">Multi-pass membrane protein</topology>
    </subcellularLocation>
</comment>
<dbReference type="AlphaFoldDB" id="A0AAV7YT67"/>
<dbReference type="Gene3D" id="1.20.1070.10">
    <property type="entry name" value="Rhodopsin 7-helix transmembrane proteins"/>
    <property type="match status" value="1"/>
</dbReference>
<evidence type="ECO:0000256" key="4">
    <source>
        <dbReference type="ARBA" id="ARBA00023136"/>
    </source>
</evidence>
<gene>
    <name evidence="6" type="ORF">M0812_21904</name>
</gene>
<feature type="transmembrane region" description="Helical" evidence="5">
    <location>
        <begin position="46"/>
        <end position="67"/>
    </location>
</feature>
<evidence type="ECO:0000313" key="7">
    <source>
        <dbReference type="Proteomes" id="UP001146793"/>
    </source>
</evidence>
<organism evidence="6 7">
    <name type="scientific">Anaeramoeba flamelloides</name>
    <dbReference type="NCBI Taxonomy" id="1746091"/>
    <lineage>
        <taxon>Eukaryota</taxon>
        <taxon>Metamonada</taxon>
        <taxon>Anaeramoebidae</taxon>
        <taxon>Anaeramoeba</taxon>
    </lineage>
</organism>
<feature type="transmembrane region" description="Helical" evidence="5">
    <location>
        <begin position="79"/>
        <end position="102"/>
    </location>
</feature>
<dbReference type="PANTHER" id="PTHR23112:SF0">
    <property type="entry name" value="TRANSMEMBRANE PROTEIN 116"/>
    <property type="match status" value="1"/>
</dbReference>
<keyword evidence="6" id="KW-0675">Receptor</keyword>